<keyword evidence="1" id="KW-1185">Reference proteome</keyword>
<organism evidence="1 2">
    <name type="scientific">Setaria digitata</name>
    <dbReference type="NCBI Taxonomy" id="48799"/>
    <lineage>
        <taxon>Eukaryota</taxon>
        <taxon>Metazoa</taxon>
        <taxon>Ecdysozoa</taxon>
        <taxon>Nematoda</taxon>
        <taxon>Chromadorea</taxon>
        <taxon>Rhabditida</taxon>
        <taxon>Spirurina</taxon>
        <taxon>Spiruromorpha</taxon>
        <taxon>Filarioidea</taxon>
        <taxon>Setariidae</taxon>
        <taxon>Setaria</taxon>
    </lineage>
</organism>
<evidence type="ECO:0000313" key="1">
    <source>
        <dbReference type="Proteomes" id="UP000887581"/>
    </source>
</evidence>
<reference evidence="2" key="1">
    <citation type="submission" date="2022-11" db="UniProtKB">
        <authorList>
            <consortium name="WormBaseParasite"/>
        </authorList>
    </citation>
    <scope>IDENTIFICATION</scope>
</reference>
<evidence type="ECO:0000313" key="2">
    <source>
        <dbReference type="WBParaSite" id="sdigi.contig79.g3804.t1"/>
    </source>
</evidence>
<dbReference type="AlphaFoldDB" id="A0A915Q2D1"/>
<dbReference type="Proteomes" id="UP000887581">
    <property type="component" value="Unplaced"/>
</dbReference>
<protein>
    <submittedName>
        <fullName evidence="2">Uncharacterized protein</fullName>
    </submittedName>
</protein>
<dbReference type="WBParaSite" id="sdigi.contig79.g3804.t1">
    <property type="protein sequence ID" value="sdigi.contig79.g3804.t1"/>
    <property type="gene ID" value="sdigi.contig79.g3804"/>
</dbReference>
<accession>A0A915Q2D1</accession>
<sequence length="121" mass="13495">MTLYGSWKGHSYDTLPGVLYIQFPAPAKYSNLFLETEVVVLGHPLMEKKDAGWIISASSLDGQRTNEPEYICMNRQKMRTYDGSIGVLARISSTNAITKSQSLKPSRAKVWAVISGDRFAH</sequence>
<name>A0A915Q2D1_9BILA</name>
<proteinExistence type="predicted"/>